<dbReference type="Gene3D" id="3.55.50.30">
    <property type="match status" value="1"/>
</dbReference>
<dbReference type="GO" id="GO:0016989">
    <property type="term" value="F:sigma factor antagonist activity"/>
    <property type="evidence" value="ECO:0007669"/>
    <property type="project" value="TreeGrafter"/>
</dbReference>
<dbReference type="eggNOG" id="COG3712">
    <property type="taxonomic scope" value="Bacteria"/>
</dbReference>
<dbReference type="KEGG" id="palk:PSAKL28_43400"/>
<dbReference type="InterPro" id="IPR032623">
    <property type="entry name" value="FecR_N"/>
</dbReference>
<dbReference type="AlphaFoldDB" id="A0A077FHD4"/>
<accession>A0A077FHD4</accession>
<evidence type="ECO:0000259" key="1">
    <source>
        <dbReference type="Pfam" id="PF04773"/>
    </source>
</evidence>
<dbReference type="PANTHER" id="PTHR30273:SF2">
    <property type="entry name" value="PROTEIN FECR"/>
    <property type="match status" value="1"/>
</dbReference>
<dbReference type="PANTHER" id="PTHR30273">
    <property type="entry name" value="PERIPLASMIC SIGNAL SENSOR AND SIGMA FACTOR ACTIVATOR FECR-RELATED"/>
    <property type="match status" value="1"/>
</dbReference>
<evidence type="ECO:0000313" key="4">
    <source>
        <dbReference type="Proteomes" id="UP000028931"/>
    </source>
</evidence>
<sequence length="331" mass="35759">MSQANVFMNHDACLCGTEAVREQAAQWFARTRDGALGADQQAQFDSWLAQHPQHQHEYDLLGQLWGAADVLPRARLEALCLADPVRPLPRRRFIQQALAAGVAVAAVGLGWFGWQQHQLNYQDQLQTALGERRQLELPDGSQLELNGRTQLKVDFSAGQRRIELSAGEAMFSVAHDTTRPFVVSTANGTVTVTGTRFDVRLDPARTRVAVEQGSVRVQGSGASQALLTAGLGSQIDAQGQVATPYAVDAAALTAWRKGKLVFNDAPLSEVVEEVSRYRGQPLRVAAGEVAALRLSSTFSSDDTDALLRALPSILPVAIKTHADGSSEIISK</sequence>
<dbReference type="Pfam" id="PF16220">
    <property type="entry name" value="DUF4880"/>
    <property type="match status" value="1"/>
</dbReference>
<proteinExistence type="predicted"/>
<evidence type="ECO:0000313" key="3">
    <source>
        <dbReference type="EMBL" id="AIL63484.1"/>
    </source>
</evidence>
<dbReference type="PIRSF" id="PIRSF018266">
    <property type="entry name" value="FecR"/>
    <property type="match status" value="1"/>
</dbReference>
<gene>
    <name evidence="3" type="ORF">PSAKL28_43400</name>
</gene>
<dbReference type="Gene3D" id="2.60.120.1440">
    <property type="match status" value="1"/>
</dbReference>
<protein>
    <submittedName>
        <fullName evidence="3">Anti-FecI sigma factor FecR</fullName>
    </submittedName>
</protein>
<dbReference type="Pfam" id="PF04773">
    <property type="entry name" value="FecR"/>
    <property type="match status" value="1"/>
</dbReference>
<name>A0A077FHD4_9PSED</name>
<dbReference type="EMBL" id="CP009048">
    <property type="protein sequence ID" value="AIL63484.1"/>
    <property type="molecule type" value="Genomic_DNA"/>
</dbReference>
<organism evidence="3 4">
    <name type="scientific">Pseudomonas alkylphenolica</name>
    <dbReference type="NCBI Taxonomy" id="237609"/>
    <lineage>
        <taxon>Bacteria</taxon>
        <taxon>Pseudomonadati</taxon>
        <taxon>Pseudomonadota</taxon>
        <taxon>Gammaproteobacteria</taxon>
        <taxon>Pseudomonadales</taxon>
        <taxon>Pseudomonadaceae</taxon>
        <taxon>Pseudomonas</taxon>
    </lineage>
</organism>
<dbReference type="InterPro" id="IPR012373">
    <property type="entry name" value="Ferrdict_sens_TM"/>
</dbReference>
<dbReference type="HOGENOM" id="CLU_050192_0_2_6"/>
<reference evidence="3 4" key="1">
    <citation type="submission" date="2014-07" db="EMBL/GenBank/DDBJ databases">
        <authorList>
            <person name="Lee K."/>
            <person name="Lim J.Y."/>
            <person name="Hwang I."/>
        </authorList>
    </citation>
    <scope>NUCLEOTIDE SEQUENCE [LARGE SCALE GENOMIC DNA]</scope>
    <source>
        <strain evidence="3 4">KL28</strain>
    </source>
</reference>
<dbReference type="InterPro" id="IPR006860">
    <property type="entry name" value="FecR"/>
</dbReference>
<dbReference type="Proteomes" id="UP000028931">
    <property type="component" value="Chromosome"/>
</dbReference>
<feature type="domain" description="FecR N-terminal" evidence="2">
    <location>
        <begin position="22"/>
        <end position="60"/>
    </location>
</feature>
<evidence type="ECO:0000259" key="2">
    <source>
        <dbReference type="Pfam" id="PF16220"/>
    </source>
</evidence>
<feature type="domain" description="FecR protein" evidence="1">
    <location>
        <begin position="123"/>
        <end position="216"/>
    </location>
</feature>